<dbReference type="EMBL" id="WHLY01000002">
    <property type="protein sequence ID" value="MPR33631.1"/>
    <property type="molecule type" value="Genomic_DNA"/>
</dbReference>
<name>A0A7C9FP02_9BACT</name>
<proteinExistence type="predicted"/>
<gene>
    <name evidence="1" type="ORF">GBK04_09680</name>
</gene>
<organism evidence="1 2">
    <name type="scientific">Salmonirosea aquatica</name>
    <dbReference type="NCBI Taxonomy" id="2654236"/>
    <lineage>
        <taxon>Bacteria</taxon>
        <taxon>Pseudomonadati</taxon>
        <taxon>Bacteroidota</taxon>
        <taxon>Cytophagia</taxon>
        <taxon>Cytophagales</taxon>
        <taxon>Spirosomataceae</taxon>
        <taxon>Salmonirosea</taxon>
    </lineage>
</organism>
<dbReference type="RefSeq" id="WP_152759043.1">
    <property type="nucleotide sequence ID" value="NZ_WHLY01000002.1"/>
</dbReference>
<evidence type="ECO:0000313" key="1">
    <source>
        <dbReference type="EMBL" id="MPR33631.1"/>
    </source>
</evidence>
<comment type="caution">
    <text evidence="1">The sequence shown here is derived from an EMBL/GenBank/DDBJ whole genome shotgun (WGS) entry which is preliminary data.</text>
</comment>
<evidence type="ECO:0000313" key="2">
    <source>
        <dbReference type="Proteomes" id="UP000479293"/>
    </source>
</evidence>
<accession>A0A7C9FP02</accession>
<sequence length="129" mass="15061">MKRKVWESSVFVYLITFLHPELRDKAQGGSRRQKSILSFFMRELSIIRDTNDFEKSVTVCWKGLNEQELAQLRKSYESEGLRQIISFPYGLSWGTEISPEQTNAYITVSSEKEIEQGILERVITYTQLC</sequence>
<reference evidence="1 2" key="1">
    <citation type="submission" date="2019-10" db="EMBL/GenBank/DDBJ databases">
        <title>Draft Genome Sequence of Cytophagaceae sp. SJW1-29.</title>
        <authorList>
            <person name="Choi A."/>
        </authorList>
    </citation>
    <scope>NUCLEOTIDE SEQUENCE [LARGE SCALE GENOMIC DNA]</scope>
    <source>
        <strain evidence="1 2">SJW1-29</strain>
    </source>
</reference>
<dbReference type="Proteomes" id="UP000479293">
    <property type="component" value="Unassembled WGS sequence"/>
</dbReference>
<dbReference type="AlphaFoldDB" id="A0A7C9FP02"/>
<keyword evidence="2" id="KW-1185">Reference proteome</keyword>
<protein>
    <submittedName>
        <fullName evidence="1">Uncharacterized protein</fullName>
    </submittedName>
</protein>